<comment type="caution">
    <text evidence="1">The sequence shown here is derived from an EMBL/GenBank/DDBJ whole genome shotgun (WGS) entry which is preliminary data.</text>
</comment>
<organism evidence="1 2">
    <name type="scientific">Petralouisia muris</name>
    <dbReference type="NCBI Taxonomy" id="3032872"/>
    <lineage>
        <taxon>Bacteria</taxon>
        <taxon>Bacillati</taxon>
        <taxon>Bacillota</taxon>
        <taxon>Clostridia</taxon>
        <taxon>Lachnospirales</taxon>
        <taxon>Lachnospiraceae</taxon>
        <taxon>Petralouisia</taxon>
    </lineage>
</organism>
<reference evidence="1" key="1">
    <citation type="submission" date="2019-04" db="EMBL/GenBank/DDBJ databases">
        <title>Microbes associate with the intestines of laboratory mice.</title>
        <authorList>
            <person name="Navarre W."/>
            <person name="Wong E."/>
            <person name="Huang K."/>
            <person name="Tropini C."/>
            <person name="Ng K."/>
            <person name="Yu B."/>
        </authorList>
    </citation>
    <scope>NUCLEOTIDE SEQUENCE</scope>
    <source>
        <strain evidence="1">NM01_1-7b</strain>
    </source>
</reference>
<dbReference type="Proteomes" id="UP000304953">
    <property type="component" value="Unassembled WGS sequence"/>
</dbReference>
<keyword evidence="2" id="KW-1185">Reference proteome</keyword>
<evidence type="ECO:0000313" key="2">
    <source>
        <dbReference type="Proteomes" id="UP000304953"/>
    </source>
</evidence>
<evidence type="ECO:0000313" key="1">
    <source>
        <dbReference type="EMBL" id="TGY97366.1"/>
    </source>
</evidence>
<gene>
    <name evidence="1" type="ORF">E5329_05510</name>
</gene>
<protein>
    <submittedName>
        <fullName evidence="1">Dihydrofolate reductase</fullName>
    </submittedName>
</protein>
<accession>A0AC61RYZ3</accession>
<sequence length="165" mass="19196">MNLIAAADKNWGIGMDNKLLVRIPEDMKFFQKMTTGKVVVVGRKTLETFPGGQPLKNRTNIVLTANRNVKITGAVVVHSMEELLEELEKYDSQDIYIAGGESVYRQMADLCDTAYITKINFEYLADVWFPNLDEKEEWELVEDSEEQTYFDLEYYFLKYQRKKAQ</sequence>
<proteinExistence type="predicted"/>
<dbReference type="EMBL" id="SRYA01000008">
    <property type="protein sequence ID" value="TGY97366.1"/>
    <property type="molecule type" value="Genomic_DNA"/>
</dbReference>
<name>A0AC61RYZ3_9FIRM</name>